<sequence>MSILRVLFLQSCLVFCLSLVAIQHSWALRCLEGGVATTPFNIDTARNTSHTTYVGPIRVIDSDQAAGKMLWQSPTYSTTLTCYDDYQTNRAEYLYLYPDDQYSQLTAAFANSNLIVGIKYEGREYEIHNNYAAIATGQLALISTSSTAAKSNCRLIGKPTTSSCATPQTVTIQYSLFIKSRGSGKKYNAGTRNFTMFQVDGAGGRNRNGNFQELISNIQVNYIDCVPIFNVQDVNLGRYSPDQDINKILRRTPFTLEMNMTGKDCASSVFTGRWSSNQMLNNTTLTAAETNMRNKVGIRIFDTNKTTPIAFDQDINFVKPQGNSIRQNYDAGVLFLSKPPAGKFTSTLNYEVWLK</sequence>
<dbReference type="EMBL" id="JAVIDL010000020">
    <property type="protein sequence ID" value="MDQ8936243.1"/>
    <property type="molecule type" value="Genomic_DNA"/>
</dbReference>
<dbReference type="Gene3D" id="2.60.40.1090">
    <property type="entry name" value="Fimbrial-type adhesion domain"/>
    <property type="match status" value="1"/>
</dbReference>
<dbReference type="InterPro" id="IPR008966">
    <property type="entry name" value="Adhesion_dom_sf"/>
</dbReference>
<reference evidence="1" key="1">
    <citation type="submission" date="2023-08" db="EMBL/GenBank/DDBJ databases">
        <title>Emergence of clinically-relevant ST2 carbapenem-resistant Acinetobacter baumannii strains in hospital sewages in Zhejiang, East of China.</title>
        <authorList>
            <person name="Kaichao C."/>
            <person name="Zhang R."/>
        </authorList>
    </citation>
    <scope>NUCLEOTIDE SEQUENCE</scope>
    <source>
        <strain evidence="1">M-RB-37</strain>
    </source>
</reference>
<gene>
    <name evidence="1" type="ORF">RFH47_10965</name>
</gene>
<protein>
    <recommendedName>
        <fullName evidence="3">Fimbrial-type adhesion domain-containing protein</fullName>
    </recommendedName>
</protein>
<dbReference type="GO" id="GO:0007155">
    <property type="term" value="P:cell adhesion"/>
    <property type="evidence" value="ECO:0007669"/>
    <property type="project" value="InterPro"/>
</dbReference>
<name>A0AAW8JBL7_9GAMM</name>
<comment type="caution">
    <text evidence="1">The sequence shown here is derived from an EMBL/GenBank/DDBJ whole genome shotgun (WGS) entry which is preliminary data.</text>
</comment>
<evidence type="ECO:0008006" key="3">
    <source>
        <dbReference type="Google" id="ProtNLM"/>
    </source>
</evidence>
<evidence type="ECO:0000313" key="2">
    <source>
        <dbReference type="Proteomes" id="UP001243844"/>
    </source>
</evidence>
<dbReference type="GO" id="GO:0009289">
    <property type="term" value="C:pilus"/>
    <property type="evidence" value="ECO:0007669"/>
    <property type="project" value="InterPro"/>
</dbReference>
<organism evidence="1 2">
    <name type="scientific">Acinetobacter rudis</name>
    <dbReference type="NCBI Taxonomy" id="632955"/>
    <lineage>
        <taxon>Bacteria</taxon>
        <taxon>Pseudomonadati</taxon>
        <taxon>Pseudomonadota</taxon>
        <taxon>Gammaproteobacteria</taxon>
        <taxon>Moraxellales</taxon>
        <taxon>Moraxellaceae</taxon>
        <taxon>Acinetobacter</taxon>
    </lineage>
</organism>
<dbReference type="InterPro" id="IPR036937">
    <property type="entry name" value="Adhesion_dom_fimbrial_sf"/>
</dbReference>
<dbReference type="Proteomes" id="UP001243844">
    <property type="component" value="Unassembled WGS sequence"/>
</dbReference>
<proteinExistence type="predicted"/>
<evidence type="ECO:0000313" key="1">
    <source>
        <dbReference type="EMBL" id="MDQ8936243.1"/>
    </source>
</evidence>
<dbReference type="SUPFAM" id="SSF49401">
    <property type="entry name" value="Bacterial adhesins"/>
    <property type="match status" value="1"/>
</dbReference>
<accession>A0AAW8JBL7</accession>
<dbReference type="RefSeq" id="WP_308976229.1">
    <property type="nucleotide sequence ID" value="NZ_JAVIDL010000020.1"/>
</dbReference>
<dbReference type="AlphaFoldDB" id="A0AAW8JBL7"/>